<feature type="binding site" evidence="17">
    <location>
        <position position="109"/>
    </location>
    <ligand>
        <name>[4Fe-4S] cluster</name>
        <dbReference type="ChEBI" id="CHEBI:49883"/>
    </ligand>
</feature>
<comment type="catalytic activity">
    <reaction evidence="16 17">
        <text>epoxyqueuosine(34) in tRNA + AH2 = queuosine(34) in tRNA + A + H2O</text>
        <dbReference type="Rhea" id="RHEA:32159"/>
        <dbReference type="Rhea" id="RHEA-COMP:18571"/>
        <dbReference type="Rhea" id="RHEA-COMP:18582"/>
        <dbReference type="ChEBI" id="CHEBI:13193"/>
        <dbReference type="ChEBI" id="CHEBI:15377"/>
        <dbReference type="ChEBI" id="CHEBI:17499"/>
        <dbReference type="ChEBI" id="CHEBI:194431"/>
        <dbReference type="ChEBI" id="CHEBI:194443"/>
        <dbReference type="EC" id="1.17.99.6"/>
    </reaction>
</comment>
<evidence type="ECO:0000313" key="19">
    <source>
        <dbReference type="Proteomes" id="UP000192368"/>
    </source>
</evidence>
<dbReference type="EMBL" id="FWWR01000009">
    <property type="protein sequence ID" value="SMB80737.1"/>
    <property type="molecule type" value="Genomic_DNA"/>
</dbReference>
<evidence type="ECO:0000256" key="13">
    <source>
        <dbReference type="ARBA" id="ARBA00023157"/>
    </source>
</evidence>
<evidence type="ECO:0000256" key="1">
    <source>
        <dbReference type="ARBA" id="ARBA00002268"/>
    </source>
</evidence>
<feature type="disulfide bond" description="Redox-active" evidence="17">
    <location>
        <begin position="191"/>
        <end position="193"/>
    </location>
</feature>
<evidence type="ECO:0000256" key="17">
    <source>
        <dbReference type="HAMAP-Rule" id="MF_02089"/>
    </source>
</evidence>
<dbReference type="HAMAP" id="MF_02089">
    <property type="entry name" value="QueH"/>
    <property type="match status" value="1"/>
</dbReference>
<dbReference type="PANTHER" id="PTHR36701:SF1">
    <property type="entry name" value="EPOXYQUEUOSINE REDUCTASE QUEH"/>
    <property type="match status" value="1"/>
</dbReference>
<dbReference type="UniPathway" id="UPA00392"/>
<keyword evidence="19" id="KW-1185">Reference proteome</keyword>
<proteinExistence type="inferred from homology"/>
<evidence type="ECO:0000256" key="14">
    <source>
        <dbReference type="ARBA" id="ARBA00023284"/>
    </source>
</evidence>
<feature type="binding site" evidence="17">
    <location>
        <position position="30"/>
    </location>
    <ligand>
        <name>[4Fe-4S] cluster</name>
        <dbReference type="ChEBI" id="CHEBI:49883"/>
    </ligand>
</feature>
<dbReference type="STRING" id="573058.SAMN00017477_0274"/>
<evidence type="ECO:0000313" key="18">
    <source>
        <dbReference type="EMBL" id="SMB80737.1"/>
    </source>
</evidence>
<dbReference type="GO" id="GO:0008616">
    <property type="term" value="P:tRNA queuosine(34) biosynthetic process"/>
    <property type="evidence" value="ECO:0007669"/>
    <property type="project" value="UniProtKB-UniRule"/>
</dbReference>
<keyword evidence="8 17" id="KW-0479">Metal-binding</keyword>
<keyword evidence="12 17" id="KW-0411">Iron-sulfur</keyword>
<evidence type="ECO:0000256" key="12">
    <source>
        <dbReference type="ARBA" id="ARBA00023014"/>
    </source>
</evidence>
<evidence type="ECO:0000256" key="10">
    <source>
        <dbReference type="ARBA" id="ARBA00023002"/>
    </source>
</evidence>
<sequence length="213" mass="24806">MKPKQNYNLLMEQELKKLDHRPKLLLHVCCAPCSSAVIERMVNYCDICVLFYNPNMDSEMEFIRRAEELNRLVSESGWSVDVAVLEYDHSEFLEIANGLEDAPEGGARCMKCYRQRLEETAKYAAENGFEYFTTTLSISPYKNAEALNLIGKSLEEKYNVKYLYSDFKKKNGFKRSTELSDEYGLYRQDYCGCEFSKEEREAELKKQCSVCEE</sequence>
<keyword evidence="10 17" id="KW-0560">Oxidoreductase</keyword>
<organism evidence="18 19">
    <name type="scientific">Peptoniphilus asaccharolyticus DSM 20463</name>
    <dbReference type="NCBI Taxonomy" id="573058"/>
    <lineage>
        <taxon>Bacteria</taxon>
        <taxon>Bacillati</taxon>
        <taxon>Bacillota</taxon>
        <taxon>Tissierellia</taxon>
        <taxon>Tissierellales</taxon>
        <taxon>Peptoniphilaceae</taxon>
        <taxon>Peptoniphilus</taxon>
    </lineage>
</organism>
<dbReference type="Proteomes" id="UP000192368">
    <property type="component" value="Unassembled WGS sequence"/>
</dbReference>
<keyword evidence="14 17" id="KW-0676">Redox-active center</keyword>
<keyword evidence="9 17" id="KW-0671">Queuosine biosynthesis</keyword>
<evidence type="ECO:0000256" key="5">
    <source>
        <dbReference type="ARBA" id="ARBA00016895"/>
    </source>
</evidence>
<dbReference type="Pfam" id="PF02677">
    <property type="entry name" value="QueH"/>
    <property type="match status" value="1"/>
</dbReference>
<dbReference type="GO" id="GO:0051539">
    <property type="term" value="F:4 iron, 4 sulfur cluster binding"/>
    <property type="evidence" value="ECO:0007669"/>
    <property type="project" value="UniProtKB-UniRule"/>
</dbReference>
<keyword evidence="7 17" id="KW-0819">tRNA processing</keyword>
<evidence type="ECO:0000256" key="7">
    <source>
        <dbReference type="ARBA" id="ARBA00022694"/>
    </source>
</evidence>
<dbReference type="OrthoDB" id="9801033at2"/>
<keyword evidence="6 17" id="KW-0004">4Fe-4S</keyword>
<evidence type="ECO:0000256" key="11">
    <source>
        <dbReference type="ARBA" id="ARBA00023004"/>
    </source>
</evidence>
<dbReference type="GO" id="GO:0046872">
    <property type="term" value="F:metal ion binding"/>
    <property type="evidence" value="ECO:0007669"/>
    <property type="project" value="UniProtKB-KW"/>
</dbReference>
<dbReference type="InterPro" id="IPR003828">
    <property type="entry name" value="QueH"/>
</dbReference>
<comment type="pathway">
    <text evidence="2 17">tRNA modification; tRNA-queuosine biosynthesis.</text>
</comment>
<dbReference type="RefSeq" id="WP_084229978.1">
    <property type="nucleotide sequence ID" value="NZ_FWWR01000009.1"/>
</dbReference>
<dbReference type="EC" id="1.17.99.6" evidence="4 17"/>
<gene>
    <name evidence="17" type="primary">queH</name>
    <name evidence="18" type="ORF">SAMN00017477_0274</name>
</gene>
<keyword evidence="11 17" id="KW-0408">Iron</keyword>
<feature type="binding site" evidence="17">
    <location>
        <position position="112"/>
    </location>
    <ligand>
        <name>[4Fe-4S] cluster</name>
        <dbReference type="ChEBI" id="CHEBI:49883"/>
    </ligand>
</feature>
<dbReference type="AlphaFoldDB" id="A0A1W1UI39"/>
<accession>A0A1W1UI39</accession>
<evidence type="ECO:0000256" key="15">
    <source>
        <dbReference type="ARBA" id="ARBA00031446"/>
    </source>
</evidence>
<feature type="binding site" evidence="17">
    <location>
        <position position="29"/>
    </location>
    <ligand>
        <name>[4Fe-4S] cluster</name>
        <dbReference type="ChEBI" id="CHEBI:49883"/>
    </ligand>
</feature>
<dbReference type="GO" id="GO:0052693">
    <property type="term" value="F:epoxyqueuosine reductase activity"/>
    <property type="evidence" value="ECO:0007669"/>
    <property type="project" value="UniProtKB-UniRule"/>
</dbReference>
<evidence type="ECO:0000256" key="2">
    <source>
        <dbReference type="ARBA" id="ARBA00004691"/>
    </source>
</evidence>
<keyword evidence="13 17" id="KW-1015">Disulfide bond</keyword>
<evidence type="ECO:0000256" key="16">
    <source>
        <dbReference type="ARBA" id="ARBA00047415"/>
    </source>
</evidence>
<comment type="similarity">
    <text evidence="3 17">Belongs to the QueH family.</text>
</comment>
<evidence type="ECO:0000256" key="8">
    <source>
        <dbReference type="ARBA" id="ARBA00022723"/>
    </source>
</evidence>
<name>A0A1W1UI39_PEPAS</name>
<dbReference type="PANTHER" id="PTHR36701">
    <property type="entry name" value="EPOXYQUEUOSINE REDUCTASE QUEH"/>
    <property type="match status" value="1"/>
</dbReference>
<protein>
    <recommendedName>
        <fullName evidence="5 17">Epoxyqueuosine reductase QueH</fullName>
        <ecNumber evidence="4 17">1.17.99.6</ecNumber>
    </recommendedName>
    <alternativeName>
        <fullName evidence="15 17">Queuosine biosynthesis protein QueH</fullName>
    </alternativeName>
</protein>
<evidence type="ECO:0000256" key="3">
    <source>
        <dbReference type="ARBA" id="ARBA00008207"/>
    </source>
</evidence>
<evidence type="ECO:0000256" key="6">
    <source>
        <dbReference type="ARBA" id="ARBA00022485"/>
    </source>
</evidence>
<comment type="function">
    <text evidence="1 17">Catalyzes the conversion of epoxyqueuosine (oQ) to queuosine (Q), which is a hypermodified base found in the wobble positions of tRNA(Asp), tRNA(Asn), tRNA(His) and tRNA(Tyr).</text>
</comment>
<reference evidence="19" key="1">
    <citation type="submission" date="2017-04" db="EMBL/GenBank/DDBJ databases">
        <authorList>
            <person name="Varghese N."/>
            <person name="Submissions S."/>
        </authorList>
    </citation>
    <scope>NUCLEOTIDE SEQUENCE [LARGE SCALE GENOMIC DNA]</scope>
    <source>
        <strain evidence="19">DSM 20463</strain>
    </source>
</reference>
<evidence type="ECO:0000256" key="4">
    <source>
        <dbReference type="ARBA" id="ARBA00012622"/>
    </source>
</evidence>
<evidence type="ECO:0000256" key="9">
    <source>
        <dbReference type="ARBA" id="ARBA00022785"/>
    </source>
</evidence>